<gene>
    <name evidence="2" type="ORF">D7I46_11870</name>
</gene>
<dbReference type="InterPro" id="IPR038621">
    <property type="entry name" value="Lacto_phage_SSB_sf"/>
</dbReference>
<evidence type="ECO:0000256" key="1">
    <source>
        <dbReference type="SAM" id="MobiDB-lite"/>
    </source>
</evidence>
<dbReference type="AlphaFoldDB" id="A0A387BKE2"/>
<feature type="compositionally biased region" description="Polar residues" evidence="1">
    <location>
        <begin position="91"/>
        <end position="102"/>
    </location>
</feature>
<dbReference type="InterPro" id="IPR031900">
    <property type="entry name" value="Phage_SSB"/>
</dbReference>
<dbReference type="EMBL" id="CP032627">
    <property type="protein sequence ID" value="AYG01689.1"/>
    <property type="molecule type" value="Genomic_DNA"/>
</dbReference>
<reference evidence="2 3" key="1">
    <citation type="submission" date="2018-09" db="EMBL/GenBank/DDBJ databases">
        <title>Genome sequencing of strain 1JSPR-7.</title>
        <authorList>
            <person name="Heo J."/>
            <person name="Kim S.-J."/>
            <person name="Kwon S.-W."/>
        </authorList>
    </citation>
    <scope>NUCLEOTIDE SEQUENCE [LARGE SCALE GENOMIC DNA]</scope>
    <source>
        <strain evidence="2 3">1JSPR-7</strain>
    </source>
</reference>
<keyword evidence="3" id="KW-1185">Reference proteome</keyword>
<name>A0A387BKE2_9LACT</name>
<evidence type="ECO:0000313" key="3">
    <source>
        <dbReference type="Proteomes" id="UP000269374"/>
    </source>
</evidence>
<sequence>MWSRWWNDYHTYICCWGKGYKTGTTTQGKEWQAQSFKASPFEEYVSTFLPPFVHEGMTVTVSGTVKKEVKGEYTNYSIQYPVIDTVYQPKTPEQQETSSTGMWTPGGGALPDTSDNIGYYGSSPTEIADSDLPF</sequence>
<dbReference type="Pfam" id="PF16773">
    <property type="entry name" value="Phage_SSB"/>
    <property type="match status" value="1"/>
</dbReference>
<dbReference type="Gene3D" id="2.40.50.400">
    <property type="entry name" value="Lactococcus phage single-stranded DNA binding protein"/>
    <property type="match status" value="1"/>
</dbReference>
<dbReference type="Proteomes" id="UP000269374">
    <property type="component" value="Chromosome"/>
</dbReference>
<protein>
    <submittedName>
        <fullName evidence="2">Uncharacterized protein</fullName>
    </submittedName>
</protein>
<evidence type="ECO:0000313" key="2">
    <source>
        <dbReference type="EMBL" id="AYG01689.1"/>
    </source>
</evidence>
<dbReference type="KEGG" id="lact:D7I46_11870"/>
<organism evidence="2 3">
    <name type="scientific">Lactococcus allomyrinae</name>
    <dbReference type="NCBI Taxonomy" id="2419773"/>
    <lineage>
        <taxon>Bacteria</taxon>
        <taxon>Bacillati</taxon>
        <taxon>Bacillota</taxon>
        <taxon>Bacilli</taxon>
        <taxon>Lactobacillales</taxon>
        <taxon>Streptococcaceae</taxon>
        <taxon>Lactococcus</taxon>
    </lineage>
</organism>
<accession>A0A387BKE2</accession>
<feature type="region of interest" description="Disordered" evidence="1">
    <location>
        <begin position="87"/>
        <end position="134"/>
    </location>
</feature>
<proteinExistence type="predicted"/>